<dbReference type="EMBL" id="LNIX01000034">
    <property type="protein sequence ID" value="OXA40347.1"/>
    <property type="molecule type" value="Genomic_DNA"/>
</dbReference>
<sequence>MATDGMWKLVDLFINLFGNKLGLMNFKINLSNKELQFGSIISKKRYFIPSSMICLTLHTMFCFGVLIRKFYTRSLLESRQDDSTSAVVRTYIEVLFAFLPAAFLAMNYVICCTPEVAPVIINVIPKFQMETTELTKSNTDRHKKYAIIETCMFLMLWNTFVLPFIVVVIPIYLGVDPLFDLFSTYDYSPRNMSIMSARYGFFILIVLDTMKAVSGFFIIGLMVVCSMNDIITDLTTSRKNGRGMLQRFREIKLYMKILTWNKYTNQNFCSFSVPPLIFFGISVIVLTYYGTLATCFVVILIPQAANVVEFSETFLRKRMNLGNISKFERKTWKALRPLGIQLQMEPDFVSNQNILSNIFSNLKIKDLKSCSQVSLIWEGIASKILATKKVVNLTTEVNPGFGEVNIFKYLDQVCRVESQVHISAHNLAKLNLPRPDVNTLMDAFKQLGGLVKELSISWGVNGKKNVLTNHLTTRTILESSREMEKLVLYLDFKAITWDTTGILQIIQTTLANLHFPLLKRVELVSLNPSLFSNSLVNLVVTKFVSITPRLMEFRCMEVTPRERLLSSELENIFPRFGPLRELGIPIVPEMKSFLGRQRNLEKIDISISYFDVRDLRCLHAVQKLLDSNQGTLTHVKMEFRDPGQTETWDVIVLPKMANLESLELSVTWAGAGSRDKFKSAAPSGQSLIVFPPFERGNFAKLKLLRVIIQEGKRVFVTVNDEGTYEVEDLVKYNFIKNLLAPVWKTYEISFPSVETVNLGDWTSSMLYGSFFKKLLQLFPNAVELRSHDKEKKAGCTCFVRILVGLVITIVIATVVIVAVVFNSA</sequence>
<accession>A0A226D6I7</accession>
<keyword evidence="3" id="KW-1185">Reference proteome</keyword>
<keyword evidence="1" id="KW-1133">Transmembrane helix</keyword>
<dbReference type="AlphaFoldDB" id="A0A226D6I7"/>
<keyword evidence="1" id="KW-0812">Transmembrane</keyword>
<organism evidence="2 3">
    <name type="scientific">Folsomia candida</name>
    <name type="common">Springtail</name>
    <dbReference type="NCBI Taxonomy" id="158441"/>
    <lineage>
        <taxon>Eukaryota</taxon>
        <taxon>Metazoa</taxon>
        <taxon>Ecdysozoa</taxon>
        <taxon>Arthropoda</taxon>
        <taxon>Hexapoda</taxon>
        <taxon>Collembola</taxon>
        <taxon>Entomobryomorpha</taxon>
        <taxon>Isotomoidea</taxon>
        <taxon>Isotomidae</taxon>
        <taxon>Proisotominae</taxon>
        <taxon>Folsomia</taxon>
    </lineage>
</organism>
<dbReference type="Proteomes" id="UP000198287">
    <property type="component" value="Unassembled WGS sequence"/>
</dbReference>
<gene>
    <name evidence="2" type="ORF">Fcan01_25016</name>
</gene>
<reference evidence="2 3" key="1">
    <citation type="submission" date="2015-12" db="EMBL/GenBank/DDBJ databases">
        <title>The genome of Folsomia candida.</title>
        <authorList>
            <person name="Faddeeva A."/>
            <person name="Derks M.F."/>
            <person name="Anvar Y."/>
            <person name="Smit S."/>
            <person name="Van Straalen N."/>
            <person name="Roelofs D."/>
        </authorList>
    </citation>
    <scope>NUCLEOTIDE SEQUENCE [LARGE SCALE GENOMIC DNA]</scope>
    <source>
        <strain evidence="2 3">VU population</strain>
        <tissue evidence="2">Whole body</tissue>
    </source>
</reference>
<name>A0A226D6I7_FOLCA</name>
<proteinExistence type="predicted"/>
<keyword evidence="1" id="KW-0472">Membrane</keyword>
<comment type="caution">
    <text evidence="2">The sequence shown here is derived from an EMBL/GenBank/DDBJ whole genome shotgun (WGS) entry which is preliminary data.</text>
</comment>
<feature type="transmembrane region" description="Helical" evidence="1">
    <location>
        <begin position="276"/>
        <end position="301"/>
    </location>
</feature>
<evidence type="ECO:0000313" key="3">
    <source>
        <dbReference type="Proteomes" id="UP000198287"/>
    </source>
</evidence>
<evidence type="ECO:0000313" key="2">
    <source>
        <dbReference type="EMBL" id="OXA40347.1"/>
    </source>
</evidence>
<feature type="transmembrane region" description="Helical" evidence="1">
    <location>
        <begin position="199"/>
        <end position="224"/>
    </location>
</feature>
<feature type="transmembrane region" description="Helical" evidence="1">
    <location>
        <begin position="91"/>
        <end position="124"/>
    </location>
</feature>
<feature type="transmembrane region" description="Helical" evidence="1">
    <location>
        <begin position="46"/>
        <end position="71"/>
    </location>
</feature>
<evidence type="ECO:0000256" key="1">
    <source>
        <dbReference type="SAM" id="Phobius"/>
    </source>
</evidence>
<protein>
    <submittedName>
        <fullName evidence="2">Uncharacterized protein</fullName>
    </submittedName>
</protein>
<dbReference type="SUPFAM" id="SSF81383">
    <property type="entry name" value="F-box domain"/>
    <property type="match status" value="1"/>
</dbReference>
<feature type="transmembrane region" description="Helical" evidence="1">
    <location>
        <begin position="798"/>
        <end position="821"/>
    </location>
</feature>
<dbReference type="InterPro" id="IPR036047">
    <property type="entry name" value="F-box-like_dom_sf"/>
</dbReference>
<feature type="transmembrane region" description="Helical" evidence="1">
    <location>
        <begin position="145"/>
        <end position="173"/>
    </location>
</feature>